<comment type="caution">
    <text evidence="2">The sequence shown here is derived from an EMBL/GenBank/DDBJ whole genome shotgun (WGS) entry which is preliminary data.</text>
</comment>
<feature type="region of interest" description="Disordered" evidence="1">
    <location>
        <begin position="34"/>
        <end position="64"/>
    </location>
</feature>
<proteinExistence type="predicted"/>
<organism evidence="2 3">
    <name type="scientific">Rhizophlyctis rosea</name>
    <dbReference type="NCBI Taxonomy" id="64517"/>
    <lineage>
        <taxon>Eukaryota</taxon>
        <taxon>Fungi</taxon>
        <taxon>Fungi incertae sedis</taxon>
        <taxon>Chytridiomycota</taxon>
        <taxon>Chytridiomycota incertae sedis</taxon>
        <taxon>Chytridiomycetes</taxon>
        <taxon>Rhizophlyctidales</taxon>
        <taxon>Rhizophlyctidaceae</taxon>
        <taxon>Rhizophlyctis</taxon>
    </lineage>
</organism>
<sequence>MSAGEPLVAFKDLVIGSVYRARVATGGGWDAVVSRSTTPSSTSSSPHTSRPSTPILHPEPISLNSQNSKHSVLVVSKDSFSGKVTILLFSSFQNKKFHDIVLPAAIPDRETLGRLLLPAAPTTTNPYRPNQLLPLIPPYTSPPTPPESENHYLILIPAVVIPSRVKMRRHAPPRRRVPLSGLEMVEKILRDLRGDDDEEEGEKGPSEGCEKEVGGEKEDANGATTQQGEAGNQEERKEGGGKEKDEEDALLIMAELAKEELVLDFYCDGNEEMEEEGNTWNFLSAVTAQ</sequence>
<dbReference type="AlphaFoldDB" id="A0AAD5X169"/>
<dbReference type="EMBL" id="JADGJD010000603">
    <property type="protein sequence ID" value="KAJ3049729.1"/>
    <property type="molecule type" value="Genomic_DNA"/>
</dbReference>
<feature type="compositionally biased region" description="Low complexity" evidence="1">
    <location>
        <begin position="34"/>
        <end position="54"/>
    </location>
</feature>
<evidence type="ECO:0000313" key="2">
    <source>
        <dbReference type="EMBL" id="KAJ3049729.1"/>
    </source>
</evidence>
<feature type="compositionally biased region" description="Basic and acidic residues" evidence="1">
    <location>
        <begin position="233"/>
        <end position="244"/>
    </location>
</feature>
<dbReference type="Proteomes" id="UP001212841">
    <property type="component" value="Unassembled WGS sequence"/>
</dbReference>
<protein>
    <submittedName>
        <fullName evidence="2">Uncharacterized protein</fullName>
    </submittedName>
</protein>
<accession>A0AAD5X169</accession>
<feature type="region of interest" description="Disordered" evidence="1">
    <location>
        <begin position="191"/>
        <end position="250"/>
    </location>
</feature>
<feature type="compositionally biased region" description="Basic and acidic residues" evidence="1">
    <location>
        <begin position="202"/>
        <end position="220"/>
    </location>
</feature>
<gene>
    <name evidence="2" type="ORF">HK097_009311</name>
</gene>
<evidence type="ECO:0000313" key="3">
    <source>
        <dbReference type="Proteomes" id="UP001212841"/>
    </source>
</evidence>
<keyword evidence="3" id="KW-1185">Reference proteome</keyword>
<evidence type="ECO:0000256" key="1">
    <source>
        <dbReference type="SAM" id="MobiDB-lite"/>
    </source>
</evidence>
<name>A0AAD5X169_9FUNG</name>
<reference evidence="2" key="1">
    <citation type="submission" date="2020-05" db="EMBL/GenBank/DDBJ databases">
        <title>Phylogenomic resolution of chytrid fungi.</title>
        <authorList>
            <person name="Stajich J.E."/>
            <person name="Amses K."/>
            <person name="Simmons R."/>
            <person name="Seto K."/>
            <person name="Myers J."/>
            <person name="Bonds A."/>
            <person name="Quandt C.A."/>
            <person name="Barry K."/>
            <person name="Liu P."/>
            <person name="Grigoriev I."/>
            <person name="Longcore J.E."/>
            <person name="James T.Y."/>
        </authorList>
    </citation>
    <scope>NUCLEOTIDE SEQUENCE</scope>
    <source>
        <strain evidence="2">JEL0318</strain>
    </source>
</reference>